<dbReference type="AlphaFoldDB" id="A0A4E0RHI1"/>
<dbReference type="PANTHER" id="PTHR13388">
    <property type="entry name" value="DETONATOR, ISOFORM E"/>
    <property type="match status" value="1"/>
</dbReference>
<protein>
    <submittedName>
        <fullName evidence="4">Transmembrane protein 132E</fullName>
    </submittedName>
</protein>
<keyword evidence="5" id="KW-1185">Reference proteome</keyword>
<name>A0A4E0RHI1_FASHE</name>
<feature type="compositionally biased region" description="Polar residues" evidence="1">
    <location>
        <begin position="538"/>
        <end position="554"/>
    </location>
</feature>
<evidence type="ECO:0000313" key="4">
    <source>
        <dbReference type="EMBL" id="THD26111.1"/>
    </source>
</evidence>
<reference evidence="4" key="1">
    <citation type="submission" date="2019-03" db="EMBL/GenBank/DDBJ databases">
        <title>Improved annotation for the trematode Fasciola hepatica.</title>
        <authorList>
            <person name="Choi Y.-J."/>
            <person name="Martin J."/>
            <person name="Mitreva M."/>
        </authorList>
    </citation>
    <scope>NUCLEOTIDE SEQUENCE [LARGE SCALE GENOMIC DNA]</scope>
</reference>
<organism evidence="4 5">
    <name type="scientific">Fasciola hepatica</name>
    <name type="common">Liver fluke</name>
    <dbReference type="NCBI Taxonomy" id="6192"/>
    <lineage>
        <taxon>Eukaryota</taxon>
        <taxon>Metazoa</taxon>
        <taxon>Spiralia</taxon>
        <taxon>Lophotrochozoa</taxon>
        <taxon>Platyhelminthes</taxon>
        <taxon>Trematoda</taxon>
        <taxon>Digenea</taxon>
        <taxon>Plagiorchiida</taxon>
        <taxon>Echinostomata</taxon>
        <taxon>Echinostomatoidea</taxon>
        <taxon>Fasciolidae</taxon>
        <taxon>Fasciola</taxon>
    </lineage>
</organism>
<gene>
    <name evidence="4" type="ORF">D915_003218</name>
</gene>
<evidence type="ECO:0000313" key="5">
    <source>
        <dbReference type="Proteomes" id="UP000230066"/>
    </source>
</evidence>
<feature type="compositionally biased region" description="Polar residues" evidence="1">
    <location>
        <begin position="705"/>
        <end position="720"/>
    </location>
</feature>
<feature type="domain" description="Transmembrane protein family 132 fourth" evidence="3">
    <location>
        <begin position="169"/>
        <end position="264"/>
    </location>
</feature>
<comment type="caution">
    <text evidence="4">The sequence shown here is derived from an EMBL/GenBank/DDBJ whole genome shotgun (WGS) entry which is preliminary data.</text>
</comment>
<feature type="region of interest" description="Disordered" evidence="1">
    <location>
        <begin position="538"/>
        <end position="557"/>
    </location>
</feature>
<dbReference type="EMBL" id="JXXN02000860">
    <property type="protein sequence ID" value="THD26111.1"/>
    <property type="molecule type" value="Genomic_DNA"/>
</dbReference>
<evidence type="ECO:0000256" key="2">
    <source>
        <dbReference type="SAM" id="Phobius"/>
    </source>
</evidence>
<proteinExistence type="predicted"/>
<dbReference type="InterPro" id="IPR031437">
    <property type="entry name" value="Ig_TMEM132_4th"/>
</dbReference>
<accession>A0A4E0RHI1</accession>
<keyword evidence="2 4" id="KW-0812">Transmembrane</keyword>
<evidence type="ECO:0000259" key="3">
    <source>
        <dbReference type="Pfam" id="PF16070"/>
    </source>
</evidence>
<dbReference type="InterPro" id="IPR026307">
    <property type="entry name" value="TMEM132"/>
</dbReference>
<dbReference type="PANTHER" id="PTHR13388:SF11">
    <property type="entry name" value="DETONATOR, ISOFORM E"/>
    <property type="match status" value="1"/>
</dbReference>
<keyword evidence="2" id="KW-1133">Transmembrane helix</keyword>
<feature type="region of interest" description="Disordered" evidence="1">
    <location>
        <begin position="701"/>
        <end position="720"/>
    </location>
</feature>
<dbReference type="Pfam" id="PF16070">
    <property type="entry name" value="Ig_TMEM132_4th"/>
    <property type="match status" value="1"/>
</dbReference>
<keyword evidence="2" id="KW-0472">Membrane</keyword>
<dbReference type="Proteomes" id="UP000230066">
    <property type="component" value="Unassembled WGS sequence"/>
</dbReference>
<feature type="transmembrane region" description="Helical" evidence="2">
    <location>
        <begin position="667"/>
        <end position="686"/>
    </location>
</feature>
<evidence type="ECO:0000256" key="1">
    <source>
        <dbReference type="SAM" id="MobiDB-lite"/>
    </source>
</evidence>
<sequence length="720" mass="78940">MHLNARRCEIPSNSYVEFVRVIWPGGLTSTKHAQTEFGTLPGSLNSDGNGESVGTGTLSAGGGSGLNNVWDVFHRTIVSPKRNVTEIVARFREDLARALHASKHTPTTEVYKLLFRVNRPAAGSQGRVAPRIFWSLVSLSRRNSPDRTAGGSPIVTRLNIESSELKHLAMVLKTSALVNLAVLTGQTAVYPVWVYGLTHDIRLIDVTARATCHSGDDAVIHFASDDCRKLGFSGAELDGSPGLPLVAKLDGRSATATLLVWFPKSPAIRLVVDAGQGGVEITGPRVPTALLKRLGAGPAGMSSGYGVSSWPLGDNGGNTNSTTDRGVRVTAQISYQFARIRVLARFILAGSVLYDKDVLGGKVDQYVDVTDFTAHRIRLEKVDWLDDHRGLVSAQSANPDAVPVSRLILTGGRPRESLDEEVGPITNAPMNYTHWQPIRAWILGHRAGRMRVRLAPIDRAHLKSRMPPGLVKQLKDQKSDLIDSADLDSFGDDSLWAGIVKDEPTLEVIVRDEPGSWPVGISAQVVTDFSMVLSQMTDQENSGHSAQSIKSTGSRHPIMGDSSSYTADHLMPLYSGLYALQFSLQGGKLANSGAVATDFHESLRHSSLVNNMMPHGRPIELRNQSDREISVPMEQETGLLLIWIHMSNGMSLMWNRLREHWLVLRFILARLINMGCCFFLLSLNYYRLLIVWSIRARVRPHRSSENGPNNSWLMTGNQLD</sequence>